<evidence type="ECO:0008006" key="5">
    <source>
        <dbReference type="Google" id="ProtNLM"/>
    </source>
</evidence>
<feature type="compositionally biased region" description="Basic and acidic residues" evidence="1">
    <location>
        <begin position="725"/>
        <end position="770"/>
    </location>
</feature>
<dbReference type="EMBL" id="JAJVCZ030000009">
    <property type="protein sequence ID" value="KAL0256222.1"/>
    <property type="molecule type" value="Genomic_DNA"/>
</dbReference>
<evidence type="ECO:0000313" key="4">
    <source>
        <dbReference type="Proteomes" id="UP001430584"/>
    </source>
</evidence>
<keyword evidence="2" id="KW-0812">Transmembrane</keyword>
<organism evidence="3 4">
    <name type="scientific">Diplodia seriata</name>
    <dbReference type="NCBI Taxonomy" id="420778"/>
    <lineage>
        <taxon>Eukaryota</taxon>
        <taxon>Fungi</taxon>
        <taxon>Dikarya</taxon>
        <taxon>Ascomycota</taxon>
        <taxon>Pezizomycotina</taxon>
        <taxon>Dothideomycetes</taxon>
        <taxon>Dothideomycetes incertae sedis</taxon>
        <taxon>Botryosphaeriales</taxon>
        <taxon>Botryosphaeriaceae</taxon>
        <taxon>Diplodia</taxon>
    </lineage>
</organism>
<dbReference type="PANTHER" id="PTHR33604:SF3">
    <property type="entry name" value="OSJNBA0004B13.7 PROTEIN"/>
    <property type="match status" value="1"/>
</dbReference>
<dbReference type="PANTHER" id="PTHR33604">
    <property type="entry name" value="OSJNBA0004B13.7 PROTEIN"/>
    <property type="match status" value="1"/>
</dbReference>
<dbReference type="RefSeq" id="XP_066629251.1">
    <property type="nucleotide sequence ID" value="XM_066780022.1"/>
</dbReference>
<accession>A0ABR3C6F8</accession>
<evidence type="ECO:0000313" key="3">
    <source>
        <dbReference type="EMBL" id="KAL0256222.1"/>
    </source>
</evidence>
<keyword evidence="2" id="KW-1133">Transmembrane helix</keyword>
<feature type="region of interest" description="Disordered" evidence="1">
    <location>
        <begin position="710"/>
        <end position="805"/>
    </location>
</feature>
<keyword evidence="4" id="KW-1185">Reference proteome</keyword>
<dbReference type="Proteomes" id="UP001430584">
    <property type="component" value="Unassembled WGS sequence"/>
</dbReference>
<gene>
    <name evidence="3" type="ORF">SLS55_008614</name>
</gene>
<protein>
    <recommendedName>
        <fullName evidence="5">Glycosyltransferase 2</fullName>
    </recommendedName>
</protein>
<name>A0ABR3C6F8_9PEZI</name>
<evidence type="ECO:0000256" key="2">
    <source>
        <dbReference type="SAM" id="Phobius"/>
    </source>
</evidence>
<feature type="region of interest" description="Disordered" evidence="1">
    <location>
        <begin position="574"/>
        <end position="607"/>
    </location>
</feature>
<feature type="compositionally biased region" description="Acidic residues" evidence="1">
    <location>
        <begin position="714"/>
        <end position="724"/>
    </location>
</feature>
<keyword evidence="2" id="KW-0472">Membrane</keyword>
<reference evidence="3 4" key="1">
    <citation type="submission" date="2024-02" db="EMBL/GenBank/DDBJ databases">
        <title>De novo assembly and annotation of 12 fungi associated with fruit tree decline syndrome in Ontario, Canada.</title>
        <authorList>
            <person name="Sulman M."/>
            <person name="Ellouze W."/>
            <person name="Ilyukhin E."/>
        </authorList>
    </citation>
    <scope>NUCLEOTIDE SEQUENCE [LARGE SCALE GENOMIC DNA]</scope>
    <source>
        <strain evidence="3 4">FDS-637</strain>
    </source>
</reference>
<feature type="transmembrane region" description="Helical" evidence="2">
    <location>
        <begin position="40"/>
        <end position="58"/>
    </location>
</feature>
<evidence type="ECO:0000256" key="1">
    <source>
        <dbReference type="SAM" id="MobiDB-lite"/>
    </source>
</evidence>
<dbReference type="GeneID" id="92012699"/>
<comment type="caution">
    <text evidence="3">The sequence shown here is derived from an EMBL/GenBank/DDBJ whole genome shotgun (WGS) entry which is preliminary data.</text>
</comment>
<sequence>MAPRMFPTDEELGKRDDDYAPGSKPAQSWRNLPHNYRRRRVAVIIGAALVVWLLLHVFSTSDSDYMVYDATNPSKFVRPKGPPPKVVDDTDEAARQHYYNGHIKFFELGDSLHKISNTGGLRDRNRNVLFAASNLKSVSALIPLACEMAKWNRNHVHFAIMGRYDIFLDEVLEVNGVDREGCGIYWHDARPDFVTFSSDFRAEAVVTAAMGHIRTFMHPQVVITDDSAREDVFFAKGMRRKTGIQHLPVIEIPQNRADNLEWLTRLDSSSLRAWHTPSVDILIHAPPKSSGSLLRLLQSIQDADYSGLTPPRITVELPPDIDPPSMWFLGHMAWPPSAKEPFVTPRQNGLILRHRIPDQKVSSDEAAVHFLESFYPSLGSHVLLLAPNAQLSPLYYHYLMFHLLEYRYSSSAGVDNTHLMGFSLEVPSHHLNGTTAFEPPTASDMHADSDVNTKYKAAAQHHPDAAVPFTWQAPNSNAALYFGDKWTEIHSFLTNRLRAFRLQANPVPRPRTVHESLPSWLEYFLELMRARGYTLLYPGLDMPAAATQQSGLVTVHNELYQPPEDMLAALADREAAANHDSDASPPPPPQDDPSSSSPFLTGDPAAALAPPAHLEPVTLVGTLPLHHVLPFDADPPALRALPALSHQGLLFADEREVADAARETTRKFRSAIGGCDGDLVDPVGKKRVVVEGSARDLFCFGDEGGEAFERLEGDGEDDEDDEEKDGGGEEVVTKEKGREEVVTKKEREEVEGHERKKTVDVGEGLEKAGVGEEIVDEVDAGEAGAKSEDAVGKEGGKEKEKNKGL</sequence>
<feature type="compositionally biased region" description="Low complexity" evidence="1">
    <location>
        <begin position="592"/>
        <end position="607"/>
    </location>
</feature>
<feature type="region of interest" description="Disordered" evidence="1">
    <location>
        <begin position="1"/>
        <end position="30"/>
    </location>
</feature>
<proteinExistence type="predicted"/>
<feature type="compositionally biased region" description="Basic and acidic residues" evidence="1">
    <location>
        <begin position="785"/>
        <end position="805"/>
    </location>
</feature>